<dbReference type="AlphaFoldDB" id="A0A8H7USY5"/>
<comment type="caution">
    <text evidence="1">The sequence shown here is derived from an EMBL/GenBank/DDBJ whole genome shotgun (WGS) entry which is preliminary data.</text>
</comment>
<proteinExistence type="predicted"/>
<name>A0A8H7USY5_9FUNG</name>
<organism evidence="1 2">
    <name type="scientific">Mucor plumbeus</name>
    <dbReference type="NCBI Taxonomy" id="97098"/>
    <lineage>
        <taxon>Eukaryota</taxon>
        <taxon>Fungi</taxon>
        <taxon>Fungi incertae sedis</taxon>
        <taxon>Mucoromycota</taxon>
        <taxon>Mucoromycotina</taxon>
        <taxon>Mucoromycetes</taxon>
        <taxon>Mucorales</taxon>
        <taxon>Mucorineae</taxon>
        <taxon>Mucoraceae</taxon>
        <taxon>Mucor</taxon>
    </lineage>
</organism>
<reference evidence="1" key="1">
    <citation type="submission" date="2020-12" db="EMBL/GenBank/DDBJ databases">
        <title>Metabolic potential, ecology and presence of endohyphal bacteria is reflected in genomic diversity of Mucoromycotina.</title>
        <authorList>
            <person name="Muszewska A."/>
            <person name="Okrasinska A."/>
            <person name="Steczkiewicz K."/>
            <person name="Drgas O."/>
            <person name="Orlowska M."/>
            <person name="Perlinska-Lenart U."/>
            <person name="Aleksandrzak-Piekarczyk T."/>
            <person name="Szatraj K."/>
            <person name="Zielenkiewicz U."/>
            <person name="Pilsyk S."/>
            <person name="Malc E."/>
            <person name="Mieczkowski P."/>
            <person name="Kruszewska J.S."/>
            <person name="Biernat P."/>
            <person name="Pawlowska J."/>
        </authorList>
    </citation>
    <scope>NUCLEOTIDE SEQUENCE</scope>
    <source>
        <strain evidence="1">CBS 226.32</strain>
    </source>
</reference>
<sequence>MSQSKDQEYVREIINKKRAKKDQKNLQNVEFVWNCFNSDHYRLLSQLLANGRKFNPEDHNILVEANPNDSPLSYTYYLRCAVYTVTELDSALRLYKYQYPADFQWVEDVENHYSNLMHQDQVTLFYAGISLKSTAFNRLKSDTRITHENALWNRFKNFNNATNSQDKWRSYNVTNINLSNVVADTIEGIKILGYIEDIIIKAAGVMSLNSANGGFLCDFEINDNIRNSCQKFIKEDVKFVSKQPIEPFKGFDATISRHFIHYVDFIENAHLHRREISMADRDILINQLIDQSVYFGKIRTVLVGKDITEAGLLNKVPYFSKEYAFNGPTFHREVFDTIYDLNATPEDQRYYRPFVNLFGTARKLSIQVGVTFLSRYLRIARPSIINSFSATVFGTFHLGLYNDFWNRVDESHYKNRFNGFFGLTGFPNDLDQLENCTDGSINLKCSDVQKRANFKKNLGAAYVLPYGPEADDFCLVFPTRDTGYLKYDPLIQQALCNQTVLSYVFLEKLEFMLEEALIDRGVTDPMKISTEERRHMFFTIRDDFNKQIRESDLCNL</sequence>
<gene>
    <name evidence="1" type="ORF">INT46_001741</name>
</gene>
<keyword evidence="2" id="KW-1185">Reference proteome</keyword>
<accession>A0A8H7USY5</accession>
<protein>
    <submittedName>
        <fullName evidence="1">Uncharacterized protein</fullName>
    </submittedName>
</protein>
<dbReference type="Proteomes" id="UP000650833">
    <property type="component" value="Unassembled WGS sequence"/>
</dbReference>
<dbReference type="OrthoDB" id="2275372at2759"/>
<dbReference type="EMBL" id="JAEPRC010001236">
    <property type="protein sequence ID" value="KAG2189714.1"/>
    <property type="molecule type" value="Genomic_DNA"/>
</dbReference>
<evidence type="ECO:0000313" key="1">
    <source>
        <dbReference type="EMBL" id="KAG2189714.1"/>
    </source>
</evidence>
<evidence type="ECO:0000313" key="2">
    <source>
        <dbReference type="Proteomes" id="UP000650833"/>
    </source>
</evidence>